<dbReference type="PANTHER" id="PTHR46825:SF11">
    <property type="entry name" value="PENICILLIN-BINDING PROTEIN 4"/>
    <property type="match status" value="1"/>
</dbReference>
<evidence type="ECO:0000256" key="3">
    <source>
        <dbReference type="SAM" id="SignalP"/>
    </source>
</evidence>
<feature type="chain" id="PRO_5019126059" description="Beta-lactamase-related domain-containing protein" evidence="3">
    <location>
        <begin position="26"/>
        <end position="456"/>
    </location>
</feature>
<keyword evidence="6" id="KW-1185">Reference proteome</keyword>
<dbReference type="Gene3D" id="3.40.710.10">
    <property type="entry name" value="DD-peptidase/beta-lactamase superfamily"/>
    <property type="match status" value="1"/>
</dbReference>
<reference evidence="6" key="1">
    <citation type="journal article" date="2018" name="Front. Microbiol.">
        <title>Genome-Based Analysis Reveals the Taxonomy and Diversity of the Family Idiomarinaceae.</title>
        <authorList>
            <person name="Liu Y."/>
            <person name="Lai Q."/>
            <person name="Shao Z."/>
        </authorList>
    </citation>
    <scope>NUCLEOTIDE SEQUENCE [LARGE SCALE GENOMIC DNA]</scope>
    <source>
        <strain evidence="6">SW15</strain>
    </source>
</reference>
<organism evidence="5 6">
    <name type="scientific">Pseudidiomarina aquimaris</name>
    <dbReference type="NCBI Taxonomy" id="641841"/>
    <lineage>
        <taxon>Bacteria</taxon>
        <taxon>Pseudomonadati</taxon>
        <taxon>Pseudomonadota</taxon>
        <taxon>Gammaproteobacteria</taxon>
        <taxon>Alteromonadales</taxon>
        <taxon>Idiomarinaceae</taxon>
        <taxon>Pseudidiomarina</taxon>
    </lineage>
</organism>
<accession>A0A432XPL9</accession>
<comment type="subcellular location">
    <subcellularLocation>
        <location evidence="1">Membrane</location>
    </subcellularLocation>
</comment>
<dbReference type="AlphaFoldDB" id="A0A432XPL9"/>
<evidence type="ECO:0000313" key="5">
    <source>
        <dbReference type="EMBL" id="RUO50647.1"/>
    </source>
</evidence>
<evidence type="ECO:0000313" key="6">
    <source>
        <dbReference type="Proteomes" id="UP000286678"/>
    </source>
</evidence>
<dbReference type="Pfam" id="PF00144">
    <property type="entry name" value="Beta-lactamase"/>
    <property type="match status" value="1"/>
</dbReference>
<dbReference type="InterPro" id="IPR012338">
    <property type="entry name" value="Beta-lactam/transpept-like"/>
</dbReference>
<name>A0A432XPL9_9GAMM</name>
<sequence length="456" mass="50167">MKFPKIYLFIFVMLSLIGPQTPAFSATAQQEIPAKLNDLMAAYEDTYGFSGTVKVVQDDHPLFERSYGLANRSFGIKNTPTTRNSINSISKTFTAFAVLLLVEEGKIDLQASIGGYLPYLTAAWKDQVTVHQLLTHSSGLPRESGVQPHDELSLKQQATQLVDKQDLLFTPGSQYGYSNSGLILLGALLEQVSGQSYGRFITQRVLVPMGLQNTGYYDGRNVVNNQATPYRMSSSGLQFAQRSKHYGGNAGGGLYSTASDLYQYVRAIESHELLSEETTALLFTPHIKSGETDAEGYAWSIKQFGDETLYFAAGSGYGTKSVMVRAPQSKDFIAITSNWGNTPILNMLADIYLTLKGQEVAPPDANRLAKPVMFAGQLGTYRFDAEQTQIHLGMDTATIKLHAHENKLFMNDELMANKGEGVIGLTYTDELTIHFDGARMVIRINGNELVGERVTD</sequence>
<keyword evidence="3" id="KW-0732">Signal</keyword>
<evidence type="ECO:0000256" key="1">
    <source>
        <dbReference type="ARBA" id="ARBA00004370"/>
    </source>
</evidence>
<dbReference type="RefSeq" id="WP_126832189.1">
    <property type="nucleotide sequence ID" value="NZ_PIPT01000001.1"/>
</dbReference>
<evidence type="ECO:0000259" key="4">
    <source>
        <dbReference type="Pfam" id="PF00144"/>
    </source>
</evidence>
<feature type="domain" description="Beta-lactamase-related" evidence="4">
    <location>
        <begin position="37"/>
        <end position="341"/>
    </location>
</feature>
<comment type="caution">
    <text evidence="5">The sequence shown here is derived from an EMBL/GenBank/DDBJ whole genome shotgun (WGS) entry which is preliminary data.</text>
</comment>
<gene>
    <name evidence="5" type="ORF">CWE21_00650</name>
</gene>
<dbReference type="EMBL" id="PIPT01000001">
    <property type="protein sequence ID" value="RUO50647.1"/>
    <property type="molecule type" value="Genomic_DNA"/>
</dbReference>
<protein>
    <recommendedName>
        <fullName evidence="4">Beta-lactamase-related domain-containing protein</fullName>
    </recommendedName>
</protein>
<dbReference type="PANTHER" id="PTHR46825">
    <property type="entry name" value="D-ALANYL-D-ALANINE-CARBOXYPEPTIDASE/ENDOPEPTIDASE AMPH"/>
    <property type="match status" value="1"/>
</dbReference>
<dbReference type="InterPro" id="IPR001466">
    <property type="entry name" value="Beta-lactam-related"/>
</dbReference>
<dbReference type="Proteomes" id="UP000286678">
    <property type="component" value="Unassembled WGS sequence"/>
</dbReference>
<dbReference type="OrthoDB" id="9799367at2"/>
<keyword evidence="2" id="KW-0472">Membrane</keyword>
<dbReference type="InterPro" id="IPR050491">
    <property type="entry name" value="AmpC-like"/>
</dbReference>
<dbReference type="SUPFAM" id="SSF56601">
    <property type="entry name" value="beta-lactamase/transpeptidase-like"/>
    <property type="match status" value="1"/>
</dbReference>
<evidence type="ECO:0000256" key="2">
    <source>
        <dbReference type="ARBA" id="ARBA00023136"/>
    </source>
</evidence>
<proteinExistence type="predicted"/>
<dbReference type="GO" id="GO:0016020">
    <property type="term" value="C:membrane"/>
    <property type="evidence" value="ECO:0007669"/>
    <property type="project" value="UniProtKB-SubCell"/>
</dbReference>
<feature type="signal peptide" evidence="3">
    <location>
        <begin position="1"/>
        <end position="25"/>
    </location>
</feature>